<accession>A0AAV4P3D0</accession>
<name>A0AAV4P3D0_9ARAC</name>
<keyword evidence="3" id="KW-1185">Reference proteome</keyword>
<protein>
    <submittedName>
        <fullName evidence="2">Uncharacterized protein</fullName>
    </submittedName>
</protein>
<evidence type="ECO:0000313" key="3">
    <source>
        <dbReference type="Proteomes" id="UP001054837"/>
    </source>
</evidence>
<keyword evidence="1" id="KW-0472">Membrane</keyword>
<keyword evidence="1" id="KW-0812">Transmembrane</keyword>
<keyword evidence="1" id="KW-1133">Transmembrane helix</keyword>
<dbReference type="EMBL" id="BPLQ01002288">
    <property type="protein sequence ID" value="GIX91058.1"/>
    <property type="molecule type" value="Genomic_DNA"/>
</dbReference>
<reference evidence="2 3" key="1">
    <citation type="submission" date="2021-06" db="EMBL/GenBank/DDBJ databases">
        <title>Caerostris darwini draft genome.</title>
        <authorList>
            <person name="Kono N."/>
            <person name="Arakawa K."/>
        </authorList>
    </citation>
    <scope>NUCLEOTIDE SEQUENCE [LARGE SCALE GENOMIC DNA]</scope>
</reference>
<evidence type="ECO:0000256" key="1">
    <source>
        <dbReference type="SAM" id="Phobius"/>
    </source>
</evidence>
<feature type="transmembrane region" description="Helical" evidence="1">
    <location>
        <begin position="51"/>
        <end position="69"/>
    </location>
</feature>
<comment type="caution">
    <text evidence="2">The sequence shown here is derived from an EMBL/GenBank/DDBJ whole genome shotgun (WGS) entry which is preliminary data.</text>
</comment>
<dbReference type="Proteomes" id="UP001054837">
    <property type="component" value="Unassembled WGS sequence"/>
</dbReference>
<dbReference type="AlphaFoldDB" id="A0AAV4P3D0"/>
<gene>
    <name evidence="2" type="ORF">CDAR_187121</name>
</gene>
<sequence length="98" mass="11036">MPVGKDLCFTKCGFRSEKKCYVRGGVLKDAKEIIGKQELKKRVGFMRGPSVRIQALLGLLLFAVLFFNVEQADNAKDITSKKIPSICKKIYEFLNYSG</sequence>
<proteinExistence type="predicted"/>
<evidence type="ECO:0000313" key="2">
    <source>
        <dbReference type="EMBL" id="GIX91058.1"/>
    </source>
</evidence>
<organism evidence="2 3">
    <name type="scientific">Caerostris darwini</name>
    <dbReference type="NCBI Taxonomy" id="1538125"/>
    <lineage>
        <taxon>Eukaryota</taxon>
        <taxon>Metazoa</taxon>
        <taxon>Ecdysozoa</taxon>
        <taxon>Arthropoda</taxon>
        <taxon>Chelicerata</taxon>
        <taxon>Arachnida</taxon>
        <taxon>Araneae</taxon>
        <taxon>Araneomorphae</taxon>
        <taxon>Entelegynae</taxon>
        <taxon>Araneoidea</taxon>
        <taxon>Araneidae</taxon>
        <taxon>Caerostris</taxon>
    </lineage>
</organism>